<dbReference type="GO" id="GO:0009231">
    <property type="term" value="P:riboflavin biosynthetic process"/>
    <property type="evidence" value="ECO:0007669"/>
    <property type="project" value="InterPro"/>
</dbReference>
<dbReference type="SMART" id="SM00320">
    <property type="entry name" value="WD40"/>
    <property type="match status" value="6"/>
</dbReference>
<dbReference type="PANTHER" id="PTHR10856:SF20">
    <property type="entry name" value="CORONIN-7"/>
    <property type="match status" value="1"/>
</dbReference>
<organism evidence="10 11">
    <name type="scientific">Pseudozyma flocculosa</name>
    <dbReference type="NCBI Taxonomy" id="84751"/>
    <lineage>
        <taxon>Eukaryota</taxon>
        <taxon>Fungi</taxon>
        <taxon>Dikarya</taxon>
        <taxon>Basidiomycota</taxon>
        <taxon>Ustilaginomycotina</taxon>
        <taxon>Ustilaginomycetes</taxon>
        <taxon>Ustilaginales</taxon>
        <taxon>Ustilaginaceae</taxon>
        <taxon>Pseudozyma</taxon>
    </lineage>
</organism>
<evidence type="ECO:0000256" key="1">
    <source>
        <dbReference type="ARBA" id="ARBA00003555"/>
    </source>
</evidence>
<feature type="region of interest" description="Disordered" evidence="8">
    <location>
        <begin position="1214"/>
        <end position="1260"/>
    </location>
</feature>
<dbReference type="Gene3D" id="3.40.430.10">
    <property type="entry name" value="Dihydrofolate Reductase, subunit A"/>
    <property type="match status" value="1"/>
</dbReference>
<dbReference type="InterPro" id="IPR015505">
    <property type="entry name" value="Coronin"/>
</dbReference>
<comment type="function">
    <text evidence="1">Catalyzes an early step in riboflavin biosynthesis, the NADPH-dependent reduction of the ribose side chain of 2,5-diamino-6-ribosylamino-4(3H)-pyrimidinone 5'-phosphate, yielding 2,5-diamino-6-ribitylamino-4(3H)-pyrimidinone 5'-phosphate.</text>
</comment>
<dbReference type="EMBL" id="OOIP01000007">
    <property type="protein sequence ID" value="SPO37720.1"/>
    <property type="molecule type" value="Genomic_DNA"/>
</dbReference>
<feature type="repeat" description="WD" evidence="6">
    <location>
        <begin position="184"/>
        <end position="218"/>
    </location>
</feature>
<dbReference type="SMART" id="SM01167">
    <property type="entry name" value="DUF1900"/>
    <property type="match status" value="2"/>
</dbReference>
<feature type="compositionally biased region" description="Polar residues" evidence="8">
    <location>
        <begin position="455"/>
        <end position="466"/>
    </location>
</feature>
<dbReference type="InterPro" id="IPR015943">
    <property type="entry name" value="WD40/YVTN_repeat-like_dom_sf"/>
</dbReference>
<evidence type="ECO:0000256" key="4">
    <source>
        <dbReference type="ARBA" id="ARBA00047550"/>
    </source>
</evidence>
<feature type="compositionally biased region" description="Acidic residues" evidence="8">
    <location>
        <begin position="1231"/>
        <end position="1243"/>
    </location>
</feature>
<dbReference type="InterPro" id="IPR001680">
    <property type="entry name" value="WD40_rpt"/>
</dbReference>
<dbReference type="AlphaFoldDB" id="A0A5C3F0W7"/>
<accession>A0A5C3F0W7</accession>
<dbReference type="PANTHER" id="PTHR10856">
    <property type="entry name" value="CORONIN"/>
    <property type="match status" value="1"/>
</dbReference>
<sequence>MPPSRFANVSKWRNALLTPAKQQHRFHELGLATPPDSGTLVAASSDWIIARANTTGTLLFLPHHSPGKYAKQPPTYHAASAPISDLALSHFDDGLLAVASENGAIALHTLPPPPTADAAFPPALDPPPQRLIDLEPVAATKPVSSLAFHTTTSNLLAASAHSSVALYDVNAAKPTITFDAPSPLLSLDWSQDGVNLASIAKDGVVSIWDPRSSSQPASTVHAHASKVKPSRLAYVRSNLITTGFSAMREREWAVWDPRALQSPLKRATIDNSTGVITPLVDHDRGLVYLLVKGDATLRWLEVDDAKTFTEGNCPLNFTMGGGAIAPPTVHRVMEGEVDRLVLASTTSDDCLVPVSVTIPRRQYIDFHPDLYPPTSSRVAAQTAASWLAGSDAAVELISQDPAHAATERQRPPTQAGQPGQDELPAAAQTIAPSSSSEPKPVTTPSASAASKRPSEPQTPQPVQKTSAAPLPTPKRVAQPPTAPSKDAPRWSRRFLLGSTPLIAAHQNLAGLDLGMPPDGRMLAANDRFLLFPLAGPGGRIGVHPTKESGRMPTLVPALSASSKLVDFALDPLDPQRAVSVHEDAAIRVWRLPANGEALAEQTIDTPEAILSSKRASKQSELAFHPSAKDLLASCSPEKGGSLLLWNLASPSTGPVAIPVEGDGTTSLAWSPDGRSMALSCKDKAVRVIALRPSATRAADSAPMSTASSDAERASRAFLERSITFARHEGRPHVTLTFAQSSDGKIAGEGKQQLALSGKESMLMTHNLRTLHDGILVGIGTVLNDDPQLNARLLSSPTPVDRLPRPIVLDSALRTPVACKLIRNGQSGVGRRPLILCSASADEERRRALHEAGAEVVQLPSAGGSQLAWDDALALLSRHGIERLMVEGGAAVIDSLMGRQDLVDTLLVTVAPRTVGEHGFGFSAAVPHPCPGASQRESDTFRLRAEETFGPDRVIVWDQSSRKPEVVGDGSATAVDINTTAATLRFSDLRNCRLTWIDDEHLAVVGHTVGSARQLRLLRVGGSGLEEKSRLTLDVSPALLFPSYDADTNILWLWSKGERLISAYEVRVADRGPLTALSTFQHGQPQLGVAFLAKTAVDPSKVEIGVSYRIEKGEIRRVSWSVPRLRPEFFQDDIFIPTRDTSQPLTTAARWLQGESDEREATYLDLRPADMVPLSQAPEVKKESKLPKGPVAKVLTEDEKKEKLLDGIFKKAKHRGGTAYDAAGAGNGVGRDEEEDDDDDDDEPPVGSAARRAPDNDDWSD</sequence>
<feature type="compositionally biased region" description="Polar residues" evidence="8">
    <location>
        <begin position="430"/>
        <end position="448"/>
    </location>
</feature>
<evidence type="ECO:0000313" key="11">
    <source>
        <dbReference type="Proteomes" id="UP000323386"/>
    </source>
</evidence>
<dbReference type="OrthoDB" id="5432at2759"/>
<evidence type="ECO:0000256" key="7">
    <source>
        <dbReference type="RuleBase" id="RU280818"/>
    </source>
</evidence>
<evidence type="ECO:0000256" key="6">
    <source>
        <dbReference type="PROSITE-ProRule" id="PRU00221"/>
    </source>
</evidence>
<dbReference type="Pfam" id="PF00400">
    <property type="entry name" value="WD40"/>
    <property type="match status" value="1"/>
</dbReference>
<dbReference type="GO" id="GO:0008703">
    <property type="term" value="F:5-amino-6-(5-phosphoribosylamino)uracil reductase activity"/>
    <property type="evidence" value="ECO:0007669"/>
    <property type="project" value="InterPro"/>
</dbReference>
<feature type="region of interest" description="Disordered" evidence="8">
    <location>
        <begin position="403"/>
        <end position="490"/>
    </location>
</feature>
<dbReference type="SUPFAM" id="SSF50998">
    <property type="entry name" value="Quinoprotein alcohol dehydrogenase-like"/>
    <property type="match status" value="1"/>
</dbReference>
<evidence type="ECO:0000256" key="2">
    <source>
        <dbReference type="ARBA" id="ARBA00009482"/>
    </source>
</evidence>
<comment type="catalytic activity">
    <reaction evidence="5">
        <text>2,5-diamino-6-(1-D-ribitylamino)pyrimidin-4(3H)-one 5'-phosphate + NADP(+) = 2,5-diamino-6-(1-D-ribosylamino)pyrimidin-4(3H)-one 5'-phosphate + NADPH + H(+)</text>
        <dbReference type="Rhea" id="RHEA:27278"/>
        <dbReference type="ChEBI" id="CHEBI:15378"/>
        <dbReference type="ChEBI" id="CHEBI:57783"/>
        <dbReference type="ChEBI" id="CHEBI:58349"/>
        <dbReference type="ChEBI" id="CHEBI:58890"/>
        <dbReference type="ChEBI" id="CHEBI:59545"/>
        <dbReference type="EC" id="1.1.1.302"/>
    </reaction>
</comment>
<gene>
    <name evidence="10" type="ORF">PSFLO_03196</name>
</gene>
<evidence type="ECO:0000256" key="5">
    <source>
        <dbReference type="ARBA" id="ARBA00049020"/>
    </source>
</evidence>
<keyword evidence="6 7" id="KW-0853">WD repeat</keyword>
<keyword evidence="11" id="KW-1185">Reference proteome</keyword>
<evidence type="ECO:0000313" key="10">
    <source>
        <dbReference type="EMBL" id="SPO37720.1"/>
    </source>
</evidence>
<evidence type="ECO:0000259" key="9">
    <source>
        <dbReference type="Pfam" id="PF01872"/>
    </source>
</evidence>
<proteinExistence type="inferred from homology"/>
<dbReference type="InterPro" id="IPR011047">
    <property type="entry name" value="Quinoprotein_ADH-like_sf"/>
</dbReference>
<comment type="similarity">
    <text evidence="2 7">Belongs to the WD repeat coronin family.</text>
</comment>
<keyword evidence="7" id="KW-0677">Repeat</keyword>
<evidence type="ECO:0000256" key="3">
    <source>
        <dbReference type="ARBA" id="ARBA00009723"/>
    </source>
</evidence>
<evidence type="ECO:0000256" key="8">
    <source>
        <dbReference type="SAM" id="MobiDB-lite"/>
    </source>
</evidence>
<dbReference type="Pfam" id="PF01872">
    <property type="entry name" value="RibD_C"/>
    <property type="match status" value="1"/>
</dbReference>
<dbReference type="SUPFAM" id="SSF53597">
    <property type="entry name" value="Dihydrofolate reductase-like"/>
    <property type="match status" value="1"/>
</dbReference>
<dbReference type="InterPro" id="IPR002734">
    <property type="entry name" value="RibDG_C"/>
</dbReference>
<dbReference type="Proteomes" id="UP000323386">
    <property type="component" value="Unassembled WGS sequence"/>
</dbReference>
<comment type="similarity">
    <text evidence="3">Belongs to the HTP reductase family.</text>
</comment>
<dbReference type="InterPro" id="IPR024072">
    <property type="entry name" value="DHFR-like_dom_sf"/>
</dbReference>
<protein>
    <recommendedName>
        <fullName evidence="7">Coronin</fullName>
    </recommendedName>
</protein>
<dbReference type="Pfam" id="PF16300">
    <property type="entry name" value="WD40_4"/>
    <property type="match status" value="2"/>
</dbReference>
<dbReference type="PROSITE" id="PS50082">
    <property type="entry name" value="WD_REPEATS_2"/>
    <property type="match status" value="1"/>
</dbReference>
<reference evidence="10 11" key="1">
    <citation type="submission" date="2018-03" db="EMBL/GenBank/DDBJ databases">
        <authorList>
            <person name="Guldener U."/>
        </authorList>
    </citation>
    <scope>NUCLEOTIDE SEQUENCE [LARGE SCALE GENOMIC DNA]</scope>
    <source>
        <strain evidence="10 11">DAOM196992</strain>
    </source>
</reference>
<name>A0A5C3F0W7_9BASI</name>
<dbReference type="Gene3D" id="2.130.10.10">
    <property type="entry name" value="YVTN repeat-like/Quinoprotein amine dehydrogenase"/>
    <property type="match status" value="3"/>
</dbReference>
<feature type="domain" description="Bacterial bifunctional deaminase-reductase C-terminal" evidence="9">
    <location>
        <begin position="731"/>
        <end position="916"/>
    </location>
</feature>
<comment type="catalytic activity">
    <reaction evidence="4">
        <text>2,5-diamino-6-(1-D-ribitylamino)pyrimidin-4(3H)-one 5'-phosphate + NAD(+) = 2,5-diamino-6-(1-D-ribosylamino)pyrimidin-4(3H)-one 5'-phosphate + NADH + H(+)</text>
        <dbReference type="Rhea" id="RHEA:27274"/>
        <dbReference type="ChEBI" id="CHEBI:15378"/>
        <dbReference type="ChEBI" id="CHEBI:57540"/>
        <dbReference type="ChEBI" id="CHEBI:57945"/>
        <dbReference type="ChEBI" id="CHEBI:58890"/>
        <dbReference type="ChEBI" id="CHEBI:59545"/>
        <dbReference type="EC" id="1.1.1.302"/>
    </reaction>
</comment>